<evidence type="ECO:0000256" key="2">
    <source>
        <dbReference type="ARBA" id="ARBA00023163"/>
    </source>
</evidence>
<dbReference type="HOGENOM" id="CLU_045275_0_1_1"/>
<dbReference type="PROSITE" id="PS51319">
    <property type="entry name" value="TFIIS_N"/>
    <property type="match status" value="1"/>
</dbReference>
<sequence length="437" mass="50516">MKRQKNEKEKKKINKPKQNYQSLQSFDQYNKLNTEMSDPLADYTNLSHDEIDPSTANVAESQQPEPEQQVSEHQEPQQQELTYENDENVLSSIKVEKVTNGEEMGDIVRKKLIRNSRPQEHEQDDFNDNSNVTSGSRPSLSQQQTDEIDIANMDPQQRKRFELEERMSAAIKSTNKRRRKADEDDLERMQDDKIDYLKDQMIKAANSDVEKNSQGQIATEKLKLLREVTDILARADLAIPILDNNLLEAVRLWLEPLPDASMPAYQIQKELIHALETLPIKTDHLVASGIGKVLVFYQRSKRTEPSLKKIVDRLIGDWTRPILNKSDSYKDRTVQFHEYNRNKFTNKLSRGVKRKEAKTLYEENAERRKRAAIPSTRTTAYKIAPQVDKSLLMRQQARHASNDERFKRINSKLTSMSVKRKAAKKGGPSIEGRDLAM</sequence>
<evidence type="ECO:0000313" key="12">
    <source>
        <dbReference type="EMBL" id="CAX44899.1"/>
    </source>
</evidence>
<dbReference type="GeneID" id="8044818"/>
<comment type="subcellular location">
    <subcellularLocation>
        <location evidence="8">Nucleus</location>
    </subcellularLocation>
</comment>
<dbReference type="KEGG" id="cdu:CD36_06180"/>
<keyword evidence="13" id="KW-1185">Reference proteome</keyword>
<protein>
    <recommendedName>
        <fullName evidence="7">Transcription factor IWS1</fullName>
    </recommendedName>
    <alternativeName>
        <fullName evidence="6">Transcription factor iws1</fullName>
    </alternativeName>
</protein>
<feature type="compositionally biased region" description="Basic and acidic residues" evidence="9">
    <location>
        <begin position="1"/>
        <end position="10"/>
    </location>
</feature>
<evidence type="ECO:0000256" key="8">
    <source>
        <dbReference type="PROSITE-ProRule" id="PRU00649"/>
    </source>
</evidence>
<dbReference type="EMBL" id="FM992688">
    <property type="protein sequence ID" value="CAX44899.1"/>
    <property type="molecule type" value="Genomic_DNA"/>
</dbReference>
<dbReference type="Proteomes" id="UP000002605">
    <property type="component" value="Chromosome 1"/>
</dbReference>
<dbReference type="VEuPathDB" id="FungiDB:CD36_06180"/>
<evidence type="ECO:0000256" key="9">
    <source>
        <dbReference type="SAM" id="MobiDB-lite"/>
    </source>
</evidence>
<dbReference type="InterPro" id="IPR051037">
    <property type="entry name" value="RNAPII_TF_IWS1"/>
</dbReference>
<keyword evidence="3 8" id="KW-0539">Nucleus</keyword>
<evidence type="ECO:0000256" key="4">
    <source>
        <dbReference type="ARBA" id="ARBA00037349"/>
    </source>
</evidence>
<evidence type="ECO:0000256" key="6">
    <source>
        <dbReference type="ARBA" id="ARBA00073448"/>
    </source>
</evidence>
<dbReference type="PANTHER" id="PTHR46010:SF1">
    <property type="entry name" value="PROTEIN IWS1 HOMOLOG"/>
    <property type="match status" value="1"/>
</dbReference>
<dbReference type="eggNOG" id="KOG1793">
    <property type="taxonomic scope" value="Eukaryota"/>
</dbReference>
<evidence type="ECO:0000256" key="7">
    <source>
        <dbReference type="ARBA" id="ARBA00073847"/>
    </source>
</evidence>
<dbReference type="InterPro" id="IPR035441">
    <property type="entry name" value="TFIIS/LEDGF_dom_sf"/>
</dbReference>
<evidence type="ECO:0000256" key="3">
    <source>
        <dbReference type="ARBA" id="ARBA00023242"/>
    </source>
</evidence>
<dbReference type="Gene3D" id="1.20.930.10">
    <property type="entry name" value="Conserved domain common to transcription factors TFIIS, elongin A, CRSP70"/>
    <property type="match status" value="1"/>
</dbReference>
<proteinExistence type="inferred from homology"/>
<feature type="region of interest" description="Disordered" evidence="9">
    <location>
        <begin position="417"/>
        <end position="437"/>
    </location>
</feature>
<reference evidence="12 13" key="1">
    <citation type="journal article" date="2009" name="Genome Res.">
        <title>Comparative genomics of the fungal pathogens Candida dubliniensis and Candida albicans.</title>
        <authorList>
            <person name="Jackson A.P."/>
            <person name="Gamble J.A."/>
            <person name="Yeomans T."/>
            <person name="Moran G.P."/>
            <person name="Saunders D."/>
            <person name="Harris D."/>
            <person name="Aslett M."/>
            <person name="Barrell J.F."/>
            <person name="Butler G."/>
            <person name="Citiulo F."/>
            <person name="Coleman D.C."/>
            <person name="de Groot P.W.J."/>
            <person name="Goodwin T.J."/>
            <person name="Quail M.A."/>
            <person name="McQuillan J."/>
            <person name="Munro C.A."/>
            <person name="Pain A."/>
            <person name="Poulter R.T."/>
            <person name="Rajandream M.A."/>
            <person name="Renauld H."/>
            <person name="Spiering M.J."/>
            <person name="Tivey A."/>
            <person name="Gow N.A.R."/>
            <person name="Barrell B."/>
            <person name="Sullivan D.J."/>
            <person name="Berriman M."/>
        </authorList>
    </citation>
    <scope>NUCLEOTIDE SEQUENCE [LARGE SCALE GENOMIC DNA]</scope>
    <source>
        <strain evidence="13">CD36 / ATCC MYA-646 / CBS 7987 / NCPF 3949 / NRRL Y-17841</strain>
    </source>
</reference>
<dbReference type="RefSeq" id="XP_002417278.1">
    <property type="nucleotide sequence ID" value="XM_002417233.1"/>
</dbReference>
<feature type="compositionally biased region" description="Low complexity" evidence="9">
    <location>
        <begin position="60"/>
        <end position="69"/>
    </location>
</feature>
<dbReference type="PANTHER" id="PTHR46010">
    <property type="entry name" value="PROTEIN IWS1 HOMOLOG"/>
    <property type="match status" value="1"/>
</dbReference>
<evidence type="ECO:0000259" key="10">
    <source>
        <dbReference type="PROSITE" id="PS51319"/>
    </source>
</evidence>
<comment type="function">
    <text evidence="4">Transcription factor involved in RNA polymerase II transcription regulation. May function in both SPT15/TBP post-recruitment and recruitment steps of transcription.</text>
</comment>
<evidence type="ECO:0000313" key="13">
    <source>
        <dbReference type="Proteomes" id="UP000002605"/>
    </source>
</evidence>
<dbReference type="CGD" id="CAL0000159682">
    <property type="gene designation" value="Cd36_06180"/>
</dbReference>
<feature type="compositionally biased region" description="Basic and acidic residues" evidence="9">
    <location>
        <begin position="156"/>
        <end position="167"/>
    </location>
</feature>
<organism evidence="12 13">
    <name type="scientific">Candida dubliniensis (strain CD36 / ATCC MYA-646 / CBS 7987 / NCPF 3949 / NRRL Y-17841)</name>
    <name type="common">Yeast</name>
    <dbReference type="NCBI Taxonomy" id="573826"/>
    <lineage>
        <taxon>Eukaryota</taxon>
        <taxon>Fungi</taxon>
        <taxon>Dikarya</taxon>
        <taxon>Ascomycota</taxon>
        <taxon>Saccharomycotina</taxon>
        <taxon>Pichiomycetes</taxon>
        <taxon>Debaryomycetaceae</taxon>
        <taxon>Candida/Lodderomyces clade</taxon>
        <taxon>Candida</taxon>
    </lineage>
</organism>
<evidence type="ECO:0000256" key="1">
    <source>
        <dbReference type="ARBA" id="ARBA00023015"/>
    </source>
</evidence>
<keyword evidence="2" id="KW-0804">Transcription</keyword>
<dbReference type="OrthoDB" id="21124at2759"/>
<feature type="domain" description="TFIIS N-terminal" evidence="10">
    <location>
        <begin position="248"/>
        <end position="325"/>
    </location>
</feature>
<dbReference type="FunFam" id="1.20.930.10:FF:000003">
    <property type="entry name" value="Putative Transcription factor IWS1"/>
    <property type="match status" value="1"/>
</dbReference>
<gene>
    <name evidence="11" type="ordered locus">Cd36_06180</name>
    <name evidence="12" type="ORF">CD36_06180</name>
</gene>
<dbReference type="Pfam" id="PF08711">
    <property type="entry name" value="Med26"/>
    <property type="match status" value="1"/>
</dbReference>
<feature type="compositionally biased region" description="Polar residues" evidence="9">
    <location>
        <begin position="128"/>
        <end position="145"/>
    </location>
</feature>
<feature type="compositionally biased region" description="Polar residues" evidence="9">
    <location>
        <begin position="20"/>
        <end position="36"/>
    </location>
</feature>
<dbReference type="GO" id="GO:0016973">
    <property type="term" value="P:poly(A)+ mRNA export from nucleus"/>
    <property type="evidence" value="ECO:0007669"/>
    <property type="project" value="TreeGrafter"/>
</dbReference>
<evidence type="ECO:0000256" key="5">
    <source>
        <dbReference type="ARBA" id="ARBA00037992"/>
    </source>
</evidence>
<dbReference type="AlphaFoldDB" id="B9W858"/>
<evidence type="ECO:0000313" key="11">
    <source>
        <dbReference type="CGD" id="CAL0000159682"/>
    </source>
</evidence>
<accession>B9W858</accession>
<comment type="similarity">
    <text evidence="5">Belongs to the IWS1 family.</text>
</comment>
<dbReference type="InterPro" id="IPR017923">
    <property type="entry name" value="TFIIS_N"/>
</dbReference>
<keyword evidence="1" id="KW-0805">Transcription regulation</keyword>
<name>B9W858_CANDC</name>
<feature type="region of interest" description="Disordered" evidence="9">
    <location>
        <begin position="1"/>
        <end position="186"/>
    </location>
</feature>
<dbReference type="GO" id="GO:0005634">
    <property type="term" value="C:nucleus"/>
    <property type="evidence" value="ECO:0007669"/>
    <property type="project" value="UniProtKB-SubCell"/>
</dbReference>